<evidence type="ECO:0000313" key="5">
    <source>
        <dbReference type="Proteomes" id="UP000332933"/>
    </source>
</evidence>
<proteinExistence type="predicted"/>
<evidence type="ECO:0000313" key="4">
    <source>
        <dbReference type="EMBL" id="VFT99479.1"/>
    </source>
</evidence>
<feature type="region of interest" description="Disordered" evidence="2">
    <location>
        <begin position="186"/>
        <end position="217"/>
    </location>
</feature>
<feature type="region of interest" description="Disordered" evidence="2">
    <location>
        <begin position="532"/>
        <end position="551"/>
    </location>
</feature>
<sequence length="588" mass="65118">MTARSQSLSSGTPSRPGSPSPSETDWLNEEHDIFFDYLGGDGPKKVSPPPLTGPTTPAPGSSSNMTLHGHSSPSLSHLDGTDLSDETRLFPRAVSLPLMSEDVHERRQSLGQPPPAATSSKDAEVARANLDLAVGTIALLQTQLAAANAAVEQLRGDVDRMQTSEATAVQTADSATRVADVLREQLRRSVEEKRTQDEKRDTTRTSDAATAMPQPEDDATRLAAVRLQCELDLARAAAHQWEAKADAADKAHVATRVELEATVADLRRVQAAHVECQSHLRGTLCPTTVVQDSGVEANLECTNWKQLAQATEQTLEHANATARRLETDKTVLEVLVHDGQAASQVQWSRHDAVLQSVATVSEKHRRFREAWHQTKRVVKLECKKTAAALTKWSNECTELCLRHNEREVEWSLKITKMKQWQTQLRAERAKNATLQQQLWKMQSSHEKTTRTLQEELDETKDHLNVLMAVKVGLVADVQASRERFAAVDAATADLRVDVARLKKKNAGLQQQLQIMQHTHARDLERYLVASKSNQVAPQDESEMETAKAAEDGPSAEEWNIFLELVMVHREETELRLAALASDLPWAEK</sequence>
<feature type="compositionally biased region" description="Basic and acidic residues" evidence="2">
    <location>
        <begin position="186"/>
        <end position="204"/>
    </location>
</feature>
<dbReference type="EMBL" id="VJMH01007207">
    <property type="protein sequence ID" value="KAF0685237.1"/>
    <property type="molecule type" value="Genomic_DNA"/>
</dbReference>
<feature type="region of interest" description="Disordered" evidence="2">
    <location>
        <begin position="1"/>
        <end position="83"/>
    </location>
</feature>
<gene>
    <name evidence="4" type="primary">Aste57867_22828</name>
    <name evidence="3" type="ORF">As57867_022757</name>
    <name evidence="4" type="ORF">ASTE57867_22828</name>
</gene>
<feature type="compositionally biased region" description="Low complexity" evidence="2">
    <location>
        <begin position="53"/>
        <end position="78"/>
    </location>
</feature>
<keyword evidence="1" id="KW-0175">Coiled coil</keyword>
<reference evidence="4 5" key="1">
    <citation type="submission" date="2019-03" db="EMBL/GenBank/DDBJ databases">
        <authorList>
            <person name="Gaulin E."/>
            <person name="Dumas B."/>
        </authorList>
    </citation>
    <scope>NUCLEOTIDE SEQUENCE [LARGE SCALE GENOMIC DNA]</scope>
    <source>
        <strain evidence="4">CBS 568.67</strain>
    </source>
</reference>
<feature type="region of interest" description="Disordered" evidence="2">
    <location>
        <begin position="102"/>
        <end position="123"/>
    </location>
</feature>
<accession>A0A485LL03</accession>
<protein>
    <submittedName>
        <fullName evidence="4">Aste57867_22828 protein</fullName>
    </submittedName>
</protein>
<evidence type="ECO:0000256" key="2">
    <source>
        <dbReference type="SAM" id="MobiDB-lite"/>
    </source>
</evidence>
<evidence type="ECO:0000256" key="1">
    <source>
        <dbReference type="SAM" id="Coils"/>
    </source>
</evidence>
<dbReference type="OrthoDB" id="79770at2759"/>
<dbReference type="Proteomes" id="UP000332933">
    <property type="component" value="Unassembled WGS sequence"/>
</dbReference>
<evidence type="ECO:0000313" key="3">
    <source>
        <dbReference type="EMBL" id="KAF0685237.1"/>
    </source>
</evidence>
<feature type="coiled-coil region" evidence="1">
    <location>
        <begin position="491"/>
        <end position="518"/>
    </location>
</feature>
<name>A0A485LL03_9STRA</name>
<reference evidence="3" key="2">
    <citation type="submission" date="2019-06" db="EMBL/GenBank/DDBJ databases">
        <title>Genomics analysis of Aphanomyces spp. identifies a new class of oomycete effector associated with host adaptation.</title>
        <authorList>
            <person name="Gaulin E."/>
        </authorList>
    </citation>
    <scope>NUCLEOTIDE SEQUENCE</scope>
    <source>
        <strain evidence="3">CBS 578.67</strain>
    </source>
</reference>
<dbReference type="EMBL" id="CAADRA010007233">
    <property type="protein sequence ID" value="VFT99479.1"/>
    <property type="molecule type" value="Genomic_DNA"/>
</dbReference>
<dbReference type="AlphaFoldDB" id="A0A485LL03"/>
<feature type="compositionally biased region" description="Low complexity" evidence="2">
    <location>
        <begin position="7"/>
        <end position="22"/>
    </location>
</feature>
<organism evidence="4 5">
    <name type="scientific">Aphanomyces stellatus</name>
    <dbReference type="NCBI Taxonomy" id="120398"/>
    <lineage>
        <taxon>Eukaryota</taxon>
        <taxon>Sar</taxon>
        <taxon>Stramenopiles</taxon>
        <taxon>Oomycota</taxon>
        <taxon>Saprolegniomycetes</taxon>
        <taxon>Saprolegniales</taxon>
        <taxon>Verrucalvaceae</taxon>
        <taxon>Aphanomyces</taxon>
    </lineage>
</organism>
<keyword evidence="5" id="KW-1185">Reference proteome</keyword>
<feature type="coiled-coil region" evidence="1">
    <location>
        <begin position="137"/>
        <end position="164"/>
    </location>
</feature>